<dbReference type="Proteomes" id="UP000663845">
    <property type="component" value="Unassembled WGS sequence"/>
</dbReference>
<keyword evidence="1" id="KW-0472">Membrane</keyword>
<name>A0A815J7B0_9BILA</name>
<evidence type="ECO:0000256" key="1">
    <source>
        <dbReference type="SAM" id="Phobius"/>
    </source>
</evidence>
<proteinExistence type="predicted"/>
<dbReference type="SUPFAM" id="SSF103473">
    <property type="entry name" value="MFS general substrate transporter"/>
    <property type="match status" value="1"/>
</dbReference>
<feature type="transmembrane region" description="Helical" evidence="1">
    <location>
        <begin position="69"/>
        <end position="89"/>
    </location>
</feature>
<evidence type="ECO:0000313" key="2">
    <source>
        <dbReference type="EMBL" id="CAF1375470.1"/>
    </source>
</evidence>
<keyword evidence="1" id="KW-0812">Transmembrane</keyword>
<comment type="caution">
    <text evidence="2">The sequence shown here is derived from an EMBL/GenBank/DDBJ whole genome shotgun (WGS) entry which is preliminary data.</text>
</comment>
<reference evidence="2" key="1">
    <citation type="submission" date="2021-02" db="EMBL/GenBank/DDBJ databases">
        <authorList>
            <person name="Nowell W R."/>
        </authorList>
    </citation>
    <scope>NUCLEOTIDE SEQUENCE</scope>
</reference>
<feature type="transmembrane region" description="Helical" evidence="1">
    <location>
        <begin position="38"/>
        <end position="57"/>
    </location>
</feature>
<organism evidence="2 3">
    <name type="scientific">Adineta steineri</name>
    <dbReference type="NCBI Taxonomy" id="433720"/>
    <lineage>
        <taxon>Eukaryota</taxon>
        <taxon>Metazoa</taxon>
        <taxon>Spiralia</taxon>
        <taxon>Gnathifera</taxon>
        <taxon>Rotifera</taxon>
        <taxon>Eurotatoria</taxon>
        <taxon>Bdelloidea</taxon>
        <taxon>Adinetida</taxon>
        <taxon>Adinetidae</taxon>
        <taxon>Adineta</taxon>
    </lineage>
</organism>
<sequence>MYAALAISSFSTYQDSLTWSMLSKWLEPHERSSAFTFFTELNAVMYALGSSFFNWFYARTVVYYRGTTLLFAASLAIIPFILNICLLLVTRYMTDDGYVQVSILEVDIETTSSDLPTVVLPETDSDIIDLSNPSSSLLI</sequence>
<dbReference type="AlphaFoldDB" id="A0A815J7B0"/>
<accession>A0A815J7B0</accession>
<dbReference type="InterPro" id="IPR036259">
    <property type="entry name" value="MFS_trans_sf"/>
</dbReference>
<evidence type="ECO:0000313" key="3">
    <source>
        <dbReference type="Proteomes" id="UP000663845"/>
    </source>
</evidence>
<protein>
    <submittedName>
        <fullName evidence="2">Uncharacterized protein</fullName>
    </submittedName>
</protein>
<dbReference type="EMBL" id="CAJNOG010000877">
    <property type="protein sequence ID" value="CAF1375470.1"/>
    <property type="molecule type" value="Genomic_DNA"/>
</dbReference>
<gene>
    <name evidence="2" type="ORF">JYZ213_LOCUS36363</name>
</gene>
<keyword evidence="1" id="KW-1133">Transmembrane helix</keyword>